<evidence type="ECO:0000313" key="3">
    <source>
        <dbReference type="EMBL" id="KAF2879897.1"/>
    </source>
</evidence>
<dbReference type="Pfam" id="PF20700">
    <property type="entry name" value="Mutator"/>
    <property type="match status" value="2"/>
</dbReference>
<protein>
    <recommendedName>
        <fullName evidence="2">Mutator-like transposase domain-containing protein</fullName>
    </recommendedName>
</protein>
<name>A0A8K0FXF9_IGNLU</name>
<dbReference type="AlphaFoldDB" id="A0A8K0FXF9"/>
<sequence>MKLITICKELLFDIMTDAGQKERYLAIENGDVTNDETPFITVIVDGGWSHRSHGHRYDANFGVSCVIVLRTKKLLHLDIRNKYCAMCEYLKKTSQNPTIVALKTGMAVHGDSSVHKRLNGMVPYGRNIEKIECANHVTKNYTKALLKILVTASIRNALIRLIIKRLTRGARSAFIYNAKHGQNSSSLREDLRNRPFHVSGVHENCKSYFCKTKVNKGSLDNNRLQALHYVQKCLKPVLRKAHQLISNKTSNLAEKVMSLNDKFVGGKKSPPSTVKRFGQTRLNSLSSTRKCLFGTNKLKNRNKVDVRQQDHGRFCQTLDMDLEELEKEANDLMKFLQVTVDKRSEIEEKTRMSK</sequence>
<evidence type="ECO:0000256" key="1">
    <source>
        <dbReference type="SAM" id="Coils"/>
    </source>
</evidence>
<dbReference type="OrthoDB" id="6431392at2759"/>
<organism evidence="3 4">
    <name type="scientific">Ignelater luminosus</name>
    <name type="common">Cucubano</name>
    <name type="synonym">Pyrophorus luminosus</name>
    <dbReference type="NCBI Taxonomy" id="2038154"/>
    <lineage>
        <taxon>Eukaryota</taxon>
        <taxon>Metazoa</taxon>
        <taxon>Ecdysozoa</taxon>
        <taxon>Arthropoda</taxon>
        <taxon>Hexapoda</taxon>
        <taxon>Insecta</taxon>
        <taxon>Pterygota</taxon>
        <taxon>Neoptera</taxon>
        <taxon>Endopterygota</taxon>
        <taxon>Coleoptera</taxon>
        <taxon>Polyphaga</taxon>
        <taxon>Elateriformia</taxon>
        <taxon>Elateroidea</taxon>
        <taxon>Elateridae</taxon>
        <taxon>Agrypninae</taxon>
        <taxon>Pyrophorini</taxon>
        <taxon>Ignelater</taxon>
    </lineage>
</organism>
<comment type="caution">
    <text evidence="3">The sequence shown here is derived from an EMBL/GenBank/DDBJ whole genome shotgun (WGS) entry which is preliminary data.</text>
</comment>
<gene>
    <name evidence="3" type="ORF">ILUMI_26266</name>
</gene>
<keyword evidence="4" id="KW-1185">Reference proteome</keyword>
<feature type="domain" description="Mutator-like transposase" evidence="2">
    <location>
        <begin position="12"/>
        <end position="96"/>
    </location>
</feature>
<keyword evidence="1" id="KW-0175">Coiled coil</keyword>
<feature type="coiled-coil region" evidence="1">
    <location>
        <begin position="315"/>
        <end position="342"/>
    </location>
</feature>
<evidence type="ECO:0000259" key="2">
    <source>
        <dbReference type="Pfam" id="PF20700"/>
    </source>
</evidence>
<accession>A0A8K0FXF9</accession>
<feature type="domain" description="Mutator-like transposase" evidence="2">
    <location>
        <begin position="110"/>
        <end position="210"/>
    </location>
</feature>
<dbReference type="EMBL" id="VTPC01091056">
    <property type="protein sequence ID" value="KAF2879897.1"/>
    <property type="molecule type" value="Genomic_DNA"/>
</dbReference>
<reference evidence="3" key="1">
    <citation type="submission" date="2019-08" db="EMBL/GenBank/DDBJ databases">
        <title>The genome of the North American firefly Photinus pyralis.</title>
        <authorList>
            <consortium name="Photinus pyralis genome working group"/>
            <person name="Fallon T.R."/>
            <person name="Sander Lower S.E."/>
            <person name="Weng J.-K."/>
        </authorList>
    </citation>
    <scope>NUCLEOTIDE SEQUENCE</scope>
    <source>
        <strain evidence="3">TRF0915ILg1</strain>
        <tissue evidence="3">Whole body</tissue>
    </source>
</reference>
<proteinExistence type="predicted"/>
<evidence type="ECO:0000313" key="4">
    <source>
        <dbReference type="Proteomes" id="UP000801492"/>
    </source>
</evidence>
<dbReference type="InterPro" id="IPR049012">
    <property type="entry name" value="Mutator_transp_dom"/>
</dbReference>
<dbReference type="Proteomes" id="UP000801492">
    <property type="component" value="Unassembled WGS sequence"/>
</dbReference>